<dbReference type="PANTHER" id="PTHR36492">
    <property type="match status" value="1"/>
</dbReference>
<dbReference type="InterPro" id="IPR004843">
    <property type="entry name" value="Calcineurin-like_PHP"/>
</dbReference>
<dbReference type="SUPFAM" id="SSF56300">
    <property type="entry name" value="Metallo-dependent phosphatases"/>
    <property type="match status" value="1"/>
</dbReference>
<reference evidence="2 3" key="1">
    <citation type="journal article" date="2024" name="Science">
        <title>Giant polyketide synthase enzymes in the biosynthesis of giant marine polyether toxins.</title>
        <authorList>
            <person name="Fallon T.R."/>
            <person name="Shende V.V."/>
            <person name="Wierzbicki I.H."/>
            <person name="Pendleton A.L."/>
            <person name="Watervoot N.F."/>
            <person name="Auber R.P."/>
            <person name="Gonzalez D.J."/>
            <person name="Wisecaver J.H."/>
            <person name="Moore B.S."/>
        </authorList>
    </citation>
    <scope>NUCLEOTIDE SEQUENCE [LARGE SCALE GENOMIC DNA]</scope>
    <source>
        <strain evidence="2 3">12B1</strain>
    </source>
</reference>
<dbReference type="InterPro" id="IPR029052">
    <property type="entry name" value="Metallo-depent_PP-like"/>
</dbReference>
<dbReference type="AlphaFoldDB" id="A0AB34K3I5"/>
<accession>A0AB34K3I5</accession>
<dbReference type="EMBL" id="JBGBPQ010000002">
    <property type="protein sequence ID" value="KAL1527515.1"/>
    <property type="molecule type" value="Genomic_DNA"/>
</dbReference>
<dbReference type="Proteomes" id="UP001515480">
    <property type="component" value="Unassembled WGS sequence"/>
</dbReference>
<dbReference type="Pfam" id="PF00149">
    <property type="entry name" value="Metallophos"/>
    <property type="match status" value="1"/>
</dbReference>
<feature type="domain" description="Calcineurin-like phosphoesterase" evidence="1">
    <location>
        <begin position="85"/>
        <end position="316"/>
    </location>
</feature>
<proteinExistence type="predicted"/>
<evidence type="ECO:0000313" key="3">
    <source>
        <dbReference type="Proteomes" id="UP001515480"/>
    </source>
</evidence>
<dbReference type="GO" id="GO:0016787">
    <property type="term" value="F:hydrolase activity"/>
    <property type="evidence" value="ECO:0007669"/>
    <property type="project" value="InterPro"/>
</dbReference>
<gene>
    <name evidence="2" type="ORF">AB1Y20_008905</name>
</gene>
<name>A0AB34K3I5_PRYPA</name>
<dbReference type="CDD" id="cd00838">
    <property type="entry name" value="MPP_superfamily"/>
    <property type="match status" value="1"/>
</dbReference>
<organism evidence="2 3">
    <name type="scientific">Prymnesium parvum</name>
    <name type="common">Toxic golden alga</name>
    <dbReference type="NCBI Taxonomy" id="97485"/>
    <lineage>
        <taxon>Eukaryota</taxon>
        <taxon>Haptista</taxon>
        <taxon>Haptophyta</taxon>
        <taxon>Prymnesiophyceae</taxon>
        <taxon>Prymnesiales</taxon>
        <taxon>Prymnesiaceae</taxon>
        <taxon>Prymnesium</taxon>
    </lineage>
</organism>
<dbReference type="InterPro" id="IPR052963">
    <property type="entry name" value="Pantetheine_PDE"/>
</dbReference>
<evidence type="ECO:0000313" key="2">
    <source>
        <dbReference type="EMBL" id="KAL1527515.1"/>
    </source>
</evidence>
<evidence type="ECO:0000259" key="1">
    <source>
        <dbReference type="Pfam" id="PF00149"/>
    </source>
</evidence>
<dbReference type="Gene3D" id="3.60.21.10">
    <property type="match status" value="1"/>
</dbReference>
<comment type="caution">
    <text evidence="2">The sequence shown here is derived from an EMBL/GenBank/DDBJ whole genome shotgun (WGS) entry which is preliminary data.</text>
</comment>
<sequence length="402" mass="44308">MPIGATIHSLLQEAEMPHLEAALGALEVYELDAAYRSGRPSLLALLKAQGLSLPESQKFANAFGKATRAAEADEPAPRRASVTTRLYAVSDLHWDHPENRAWLEKLQPLAHADDAIILAGDISHRPSVIEECLRGFKARFAHVFFCPGNHELWVKRDDAHVAAAGRFETSLDKLRWLLDLCASLGVHTQPLKLAGGVWVVPLLSWYQSNLDGLATAQSLKHAEEVVSDAHLCAWPLGCSSDSIADELAQRNQKALARAYDGPVVSFSHFLPRADLMPPRQNMGARGFLLDVSGCRSLETQLRQLGSRLHVFGHTHINWDAHIDGTHYIQNAVRYPRDRTEWASSVDKVLSGDISRLQIWSSDLPDTFCPLPERCNCAVGLSHRSGAIAARTPLFPNWAPEAS</sequence>
<dbReference type="PANTHER" id="PTHR36492:SF2">
    <property type="entry name" value="[ACYL-CARRIER-PROTEIN] PHOSPHODIESTERASE PPTH"/>
    <property type="match status" value="1"/>
</dbReference>
<protein>
    <recommendedName>
        <fullName evidence="1">Calcineurin-like phosphoesterase domain-containing protein</fullName>
    </recommendedName>
</protein>
<keyword evidence="3" id="KW-1185">Reference proteome</keyword>